<protein>
    <recommendedName>
        <fullName evidence="3">Fe2OG dioxygenase domain-containing protein</fullName>
    </recommendedName>
</protein>
<evidence type="ECO:0000313" key="1">
    <source>
        <dbReference type="EMBL" id="VDK75664.1"/>
    </source>
</evidence>
<dbReference type="Proteomes" id="UP000277928">
    <property type="component" value="Unassembled WGS sequence"/>
</dbReference>
<dbReference type="OMA" id="NCSIVET"/>
<sequence>GHLVNGFENVPTIDIHMKQISFENEWLYFLDEYVRPVQEKVFIGYYQKPVEAILMFVVRYKQDEQFLLQDLHDSSTYTVDIPLNERGLDYEGGGVRYIRYNCTISTDQSGYAVMYPGRLTHLHETLPVTSGTRYIAMSFLNP</sequence>
<dbReference type="GO" id="GO:0008475">
    <property type="term" value="F:procollagen-lysine 5-dioxygenase activity"/>
    <property type="evidence" value="ECO:0007669"/>
    <property type="project" value="TreeGrafter"/>
</dbReference>
<dbReference type="PANTHER" id="PTHR10730">
    <property type="entry name" value="PROCOLLAGEN-LYSINE,2-OXOGLUTARATE 5-DIOXYGENASE/GLYCOSYLTRANSFERASE 25 FAMILY MEMBER"/>
    <property type="match status" value="1"/>
</dbReference>
<name>A0A3P6UBH9_LITSI</name>
<organism evidence="1 2">
    <name type="scientific">Litomosoides sigmodontis</name>
    <name type="common">Filarial nematode worm</name>
    <dbReference type="NCBI Taxonomy" id="42156"/>
    <lineage>
        <taxon>Eukaryota</taxon>
        <taxon>Metazoa</taxon>
        <taxon>Ecdysozoa</taxon>
        <taxon>Nematoda</taxon>
        <taxon>Chromadorea</taxon>
        <taxon>Rhabditida</taxon>
        <taxon>Spirurina</taxon>
        <taxon>Spiruromorpha</taxon>
        <taxon>Filarioidea</taxon>
        <taxon>Onchocercidae</taxon>
        <taxon>Litomosoides</taxon>
    </lineage>
</organism>
<accession>A0A3P6UBH9</accession>
<dbReference type="InterPro" id="IPR050757">
    <property type="entry name" value="Collagen_mod_GT25"/>
</dbReference>
<reference evidence="1 2" key="1">
    <citation type="submission" date="2018-08" db="EMBL/GenBank/DDBJ databases">
        <authorList>
            <person name="Laetsch R D."/>
            <person name="Stevens L."/>
            <person name="Kumar S."/>
            <person name="Blaxter L. M."/>
        </authorList>
    </citation>
    <scope>NUCLEOTIDE SEQUENCE [LARGE SCALE GENOMIC DNA]</scope>
</reference>
<dbReference type="PANTHER" id="PTHR10730:SF45">
    <property type="entry name" value="PROCOLLAGEN-LYSINE,2-OXOGLUTARATE 5-DIOXYGENASE"/>
    <property type="match status" value="1"/>
</dbReference>
<dbReference type="OrthoDB" id="69177at2759"/>
<dbReference type="AlphaFoldDB" id="A0A3P6UBH9"/>
<proteinExistence type="predicted"/>
<gene>
    <name evidence="1" type="ORF">NLS_LOCUS3007</name>
</gene>
<dbReference type="GO" id="GO:0005783">
    <property type="term" value="C:endoplasmic reticulum"/>
    <property type="evidence" value="ECO:0007669"/>
    <property type="project" value="TreeGrafter"/>
</dbReference>
<dbReference type="Gene3D" id="2.60.120.620">
    <property type="entry name" value="q2cbj1_9rhob like domain"/>
    <property type="match status" value="1"/>
</dbReference>
<evidence type="ECO:0000313" key="2">
    <source>
        <dbReference type="Proteomes" id="UP000277928"/>
    </source>
</evidence>
<dbReference type="EMBL" id="UYRX01000152">
    <property type="protein sequence ID" value="VDK75664.1"/>
    <property type="molecule type" value="Genomic_DNA"/>
</dbReference>
<evidence type="ECO:0008006" key="3">
    <source>
        <dbReference type="Google" id="ProtNLM"/>
    </source>
</evidence>
<dbReference type="STRING" id="42156.A0A3P6UBH9"/>
<feature type="non-terminal residue" evidence="1">
    <location>
        <position position="1"/>
    </location>
</feature>
<keyword evidence="2" id="KW-1185">Reference proteome</keyword>